<evidence type="ECO:0000256" key="6">
    <source>
        <dbReference type="ARBA" id="ARBA00022723"/>
    </source>
</evidence>
<dbReference type="GO" id="GO:0034982">
    <property type="term" value="P:mitochondrial protein processing"/>
    <property type="evidence" value="ECO:0007669"/>
    <property type="project" value="TreeGrafter"/>
</dbReference>
<comment type="similarity">
    <text evidence="3">In the C-terminal section; belongs to the peptidase M41 family.</text>
</comment>
<evidence type="ECO:0000256" key="8">
    <source>
        <dbReference type="ARBA" id="ARBA00022801"/>
    </source>
</evidence>
<dbReference type="InterPro" id="IPR003959">
    <property type="entry name" value="ATPase_AAA_core"/>
</dbReference>
<protein>
    <submittedName>
        <fullName evidence="15">ATP-dependent zinc metalloprotease FtsH</fullName>
    </submittedName>
</protein>
<evidence type="ECO:0000259" key="13">
    <source>
        <dbReference type="SMART" id="SM00382"/>
    </source>
</evidence>
<dbReference type="InterPro" id="IPR050928">
    <property type="entry name" value="ATP-dep_Zn_Metalloprotease"/>
</dbReference>
<dbReference type="Gene3D" id="3.40.1690.20">
    <property type="match status" value="1"/>
</dbReference>
<dbReference type="GO" id="GO:0016887">
    <property type="term" value="F:ATP hydrolysis activity"/>
    <property type="evidence" value="ECO:0007669"/>
    <property type="project" value="InterPro"/>
</dbReference>
<dbReference type="Pfam" id="PF00004">
    <property type="entry name" value="AAA"/>
    <property type="match status" value="1"/>
</dbReference>
<dbReference type="SUPFAM" id="SSF52540">
    <property type="entry name" value="P-loop containing nucleoside triphosphate hydrolases"/>
    <property type="match status" value="1"/>
</dbReference>
<dbReference type="NCBIfam" id="TIGR01241">
    <property type="entry name" value="FtsH_fam"/>
    <property type="match status" value="1"/>
</dbReference>
<dbReference type="Proteomes" id="UP000199752">
    <property type="component" value="Chromosome 1"/>
</dbReference>
<evidence type="ECO:0000313" key="15">
    <source>
        <dbReference type="EMBL" id="PPS97331.1"/>
    </source>
</evidence>
<dbReference type="GO" id="GO:0046872">
    <property type="term" value="F:metal ion binding"/>
    <property type="evidence" value="ECO:0007669"/>
    <property type="project" value="UniProtKB-KW"/>
</dbReference>
<evidence type="ECO:0000256" key="5">
    <source>
        <dbReference type="ARBA" id="ARBA00022670"/>
    </source>
</evidence>
<dbReference type="FunFam" id="1.10.8.60:FF:000019">
    <property type="entry name" value="AFG3-like AAA ATPase 2"/>
    <property type="match status" value="1"/>
</dbReference>
<dbReference type="HAMAP" id="MF_01458">
    <property type="entry name" value="FtsH"/>
    <property type="match status" value="1"/>
</dbReference>
<dbReference type="InterPro" id="IPR005936">
    <property type="entry name" value="FtsH"/>
</dbReference>
<keyword evidence="12" id="KW-0496">Mitochondrion</keyword>
<reference evidence="15 16" key="1">
    <citation type="submission" date="2014-11" db="EMBL/GenBank/DDBJ databases">
        <title>Comparative genomic analysis of Cryptosporidium hominis reveals occurrence of genetic recombination in virulent subtypes.</title>
        <authorList>
            <person name="Guo Y."/>
            <person name="Tang K."/>
            <person name="Frace M."/>
            <person name="Li N."/>
            <person name="Roellig D.M."/>
            <person name="Sammons S."/>
            <person name="Knipe K."/>
            <person name="Rowe L."/>
            <person name="Feng Y."/>
            <person name="Xiao L."/>
        </authorList>
    </citation>
    <scope>NUCLEOTIDE SEQUENCE [LARGE SCALE GENOMIC DNA]</scope>
    <source>
        <strain evidence="15">30976</strain>
    </source>
</reference>
<dbReference type="PANTHER" id="PTHR43655:SF2">
    <property type="entry name" value="AFG3 LIKE MATRIX AAA PEPTIDASE SUBUNIT 2, ISOFORM A"/>
    <property type="match status" value="1"/>
</dbReference>
<name>A0A0S4TCT6_CRYHO</name>
<evidence type="ECO:0000256" key="7">
    <source>
        <dbReference type="ARBA" id="ARBA00022741"/>
    </source>
</evidence>
<evidence type="ECO:0000256" key="3">
    <source>
        <dbReference type="ARBA" id="ARBA00010044"/>
    </source>
</evidence>
<dbReference type="VEuPathDB" id="CryptoDB:ChTU502y2012_412g0080"/>
<keyword evidence="6" id="KW-0479">Metal-binding</keyword>
<dbReference type="AlphaFoldDB" id="A0A0S4TCT6"/>
<dbReference type="Gene3D" id="1.10.8.60">
    <property type="match status" value="1"/>
</dbReference>
<dbReference type="InterPro" id="IPR027417">
    <property type="entry name" value="P-loop_NTPase"/>
</dbReference>
<reference evidence="15 16" key="3">
    <citation type="submission" date="2017-10" db="EMBL/GenBank/DDBJ databases">
        <title>Consistent, comparative and evidence-based genome annotation and re-annotation for the closely-related species, Cryptosporidium parvum, C. hominis and C. tyzzeri.</title>
        <authorList>
            <person name="Baptista R.P."/>
            <person name="Li Y."/>
            <person name="Sateriale A."/>
            <person name="Striepen B."/>
            <person name="Kissinger J.C."/>
        </authorList>
    </citation>
    <scope>NUCLEOTIDE SEQUENCE [LARGE SCALE GENOMIC DNA]</scope>
    <source>
        <strain evidence="15">30976</strain>
    </source>
</reference>
<dbReference type="VEuPathDB" id="CryptoDB:Chro.60498"/>
<accession>A0A0S4TCT6</accession>
<dbReference type="FunFam" id="3.40.50.300:FF:000001">
    <property type="entry name" value="ATP-dependent zinc metalloprotease FtsH"/>
    <property type="match status" value="1"/>
</dbReference>
<evidence type="ECO:0000256" key="12">
    <source>
        <dbReference type="ARBA" id="ARBA00023128"/>
    </source>
</evidence>
<proteinExistence type="inferred from homology"/>
<dbReference type="GO" id="GO:0004176">
    <property type="term" value="F:ATP-dependent peptidase activity"/>
    <property type="evidence" value="ECO:0007669"/>
    <property type="project" value="InterPro"/>
</dbReference>
<dbReference type="SUPFAM" id="SSF140990">
    <property type="entry name" value="FtsH protease domain-like"/>
    <property type="match status" value="1"/>
</dbReference>
<dbReference type="Gene3D" id="3.40.50.300">
    <property type="entry name" value="P-loop containing nucleotide triphosphate hydrolases"/>
    <property type="match status" value="1"/>
</dbReference>
<dbReference type="VEuPathDB" id="CryptoDB:Chro.10378"/>
<dbReference type="VEuPathDB" id="CryptoDB:CHUDEA1_3360"/>
<gene>
    <name evidence="14" type="ORF">CHUDEA1_3360</name>
    <name evidence="15" type="ORF">GY17_00001349</name>
</gene>
<comment type="cofactor">
    <cofactor evidence="1">
        <name>Zn(2+)</name>
        <dbReference type="ChEBI" id="CHEBI:29105"/>
    </cofactor>
</comment>
<dbReference type="EMBL" id="JTAI01000044">
    <property type="protein sequence ID" value="PPS97331.1"/>
    <property type="molecule type" value="Genomic_DNA"/>
</dbReference>
<keyword evidence="8" id="KW-0378">Hydrolase</keyword>
<dbReference type="SMART" id="SM00382">
    <property type="entry name" value="AAA"/>
    <property type="match status" value="1"/>
</dbReference>
<dbReference type="CDD" id="cd19501">
    <property type="entry name" value="RecA-like_FtsH"/>
    <property type="match status" value="1"/>
</dbReference>
<evidence type="ECO:0000313" key="14">
    <source>
        <dbReference type="EMBL" id="CUV04291.1"/>
    </source>
</evidence>
<keyword evidence="16" id="KW-1185">Reference proteome</keyword>
<evidence type="ECO:0000256" key="4">
    <source>
        <dbReference type="ARBA" id="ARBA00010550"/>
    </source>
</evidence>
<dbReference type="Gene3D" id="1.20.58.760">
    <property type="entry name" value="Peptidase M41"/>
    <property type="match status" value="1"/>
</dbReference>
<evidence type="ECO:0000256" key="9">
    <source>
        <dbReference type="ARBA" id="ARBA00022833"/>
    </source>
</evidence>
<evidence type="ECO:0000256" key="10">
    <source>
        <dbReference type="ARBA" id="ARBA00022840"/>
    </source>
</evidence>
<comment type="subcellular location">
    <subcellularLocation>
        <location evidence="2">Mitochondrion</location>
    </subcellularLocation>
</comment>
<keyword evidence="10" id="KW-0067">ATP-binding</keyword>
<dbReference type="InterPro" id="IPR037219">
    <property type="entry name" value="Peptidase_M41-like"/>
</dbReference>
<dbReference type="EMBL" id="LN877947">
    <property type="protein sequence ID" value="CUV04291.1"/>
    <property type="molecule type" value="Genomic_DNA"/>
</dbReference>
<keyword evidence="9" id="KW-0862">Zinc</keyword>
<evidence type="ECO:0000256" key="2">
    <source>
        <dbReference type="ARBA" id="ARBA00004173"/>
    </source>
</evidence>
<evidence type="ECO:0000256" key="11">
    <source>
        <dbReference type="ARBA" id="ARBA00023049"/>
    </source>
</evidence>
<dbReference type="InterPro" id="IPR003593">
    <property type="entry name" value="AAA+_ATPase"/>
</dbReference>
<keyword evidence="11 15" id="KW-0482">Metalloprotease</keyword>
<dbReference type="Pfam" id="PF17862">
    <property type="entry name" value="AAA_lid_3"/>
    <property type="match status" value="1"/>
</dbReference>
<dbReference type="GO" id="GO:0004222">
    <property type="term" value="F:metalloendopeptidase activity"/>
    <property type="evidence" value="ECO:0007669"/>
    <property type="project" value="InterPro"/>
</dbReference>
<comment type="similarity">
    <text evidence="4">In the N-terminal section; belongs to the AAA ATPase family.</text>
</comment>
<organism evidence="14">
    <name type="scientific">Cryptosporidium hominis</name>
    <dbReference type="NCBI Taxonomy" id="237895"/>
    <lineage>
        <taxon>Eukaryota</taxon>
        <taxon>Sar</taxon>
        <taxon>Alveolata</taxon>
        <taxon>Apicomplexa</taxon>
        <taxon>Conoidasida</taxon>
        <taxon>Coccidia</taxon>
        <taxon>Eucoccidiorida</taxon>
        <taxon>Eimeriorina</taxon>
        <taxon>Cryptosporidiidae</taxon>
        <taxon>Cryptosporidium</taxon>
    </lineage>
</organism>
<dbReference type="PANTHER" id="PTHR43655">
    <property type="entry name" value="ATP-DEPENDENT PROTEASE"/>
    <property type="match status" value="1"/>
</dbReference>
<dbReference type="GO" id="GO:0005745">
    <property type="term" value="C:m-AAA complex"/>
    <property type="evidence" value="ECO:0007669"/>
    <property type="project" value="TreeGrafter"/>
</dbReference>
<dbReference type="InterPro" id="IPR041569">
    <property type="entry name" value="AAA_lid_3"/>
</dbReference>
<reference evidence="14" key="2">
    <citation type="submission" date="2015-08" db="EMBL/GenBank/DDBJ databases">
        <authorList>
            <person name="Babu N.S."/>
            <person name="Beckwith C.J."/>
            <person name="Beseler K.G."/>
            <person name="Brison A."/>
            <person name="Carone J.V."/>
            <person name="Caskin T.P."/>
            <person name="Diamond M."/>
            <person name="Durham M.E."/>
            <person name="Foxe J.M."/>
            <person name="Go M."/>
            <person name="Henderson B.A."/>
            <person name="Jones I.B."/>
            <person name="McGettigan J.A."/>
            <person name="Micheletti S.J."/>
            <person name="Nasrallah M.E."/>
            <person name="Ortiz D."/>
            <person name="Piller C.R."/>
            <person name="Privatt S.R."/>
            <person name="Schneider S.L."/>
            <person name="Sharp S."/>
            <person name="Smith T.C."/>
            <person name="Stanton J.D."/>
            <person name="Ullery H.E."/>
            <person name="Wilson R.J."/>
            <person name="Serrano M.G."/>
            <person name="Buck G."/>
            <person name="Lee V."/>
            <person name="Wang Y."/>
            <person name="Carvalho R."/>
            <person name="Voegtly L."/>
            <person name="Shi R."/>
            <person name="Duckworth R."/>
            <person name="Johnson A."/>
            <person name="Loviza R."/>
            <person name="Walstead R."/>
            <person name="Shah Z."/>
            <person name="Kiflezghi M."/>
            <person name="Wade K."/>
            <person name="Ball S.L."/>
            <person name="Bradley K.W."/>
            <person name="Asai D.J."/>
            <person name="Bowman C.A."/>
            <person name="Russell D.A."/>
            <person name="Pope W.H."/>
            <person name="Jacobs-Sera D."/>
            <person name="Hendrix R.W."/>
            <person name="Hatfull G.F."/>
        </authorList>
    </citation>
    <scope>NUCLEOTIDE SEQUENCE [LARGE SCALE GENOMIC DNA]</scope>
</reference>
<dbReference type="PROSITE" id="PS00674">
    <property type="entry name" value="AAA"/>
    <property type="match status" value="1"/>
</dbReference>
<dbReference type="Pfam" id="PF01434">
    <property type="entry name" value="Peptidase_M41"/>
    <property type="match status" value="1"/>
</dbReference>
<evidence type="ECO:0000256" key="1">
    <source>
        <dbReference type="ARBA" id="ARBA00001947"/>
    </source>
</evidence>
<sequence>MLNAQLVNFMIKKGFSQSNSYSNTLFKLLSQKSGSLLKLSPTYQNGAFSRFAVNYLMKNKLNINKSKKIPYRKNFELNNKENTNFNSQNDRLKFDKFLISIFGISSLGLFSKMKYDEYKNTITLQEFVNLYLSKGYVDKIQVNNERGKAYLKENLNNPKLKTVYFSIGDFSSFESKMKQVQDSMGLNTLNFVPIEYSHLISFKKIVNDLLPRAIGITIALLLLRSFSKSISNSASDRLIKSNYSSFSQVKNMNKNIKFSDIAGMKEAKQEIYELVEFLKDPKRFQDLGAKIPKGALLVGPPGTGKTLLAKAVAGEANVPFFYISGSDFIEIFVGMGASRVRELFSQARKLSPSIVFIDEIDAVGRKRAKGGGFAASSNDERESTLNQILVEMDGFTENNGVIVLAGTNRSDVLDPALTRPGRFDRIINIERPNLEERKEIFKIHLKPLKLNEKLNKDELIKYLACLSPGFVGSEIRNLCNEAAIHAARRTSNSGVDLIDFDKASDRIIGGLKKLDGYLSPKEKKIVSLHESGHAIAGWYLKHADPVLKVSIVPRTGGALGFAQMVPNELRLLSKEALLDKIAVLLAGRASEELYSESITTGAYDDLQKATMIANSMITLYGMDPQIGLTTFNSNMNIDGTSSNSNNTSSYSLYKPYSEATSQAIDNCIRKIIHDQYSRVKELLILKKEQVHKLSDLLLNKETVTNQDINECIGPMPSKL</sequence>
<dbReference type="InterPro" id="IPR000642">
    <property type="entry name" value="Peptidase_M41"/>
</dbReference>
<evidence type="ECO:0000313" key="16">
    <source>
        <dbReference type="Proteomes" id="UP001429100"/>
    </source>
</evidence>
<dbReference type="GO" id="GO:0005524">
    <property type="term" value="F:ATP binding"/>
    <property type="evidence" value="ECO:0007669"/>
    <property type="project" value="UniProtKB-KW"/>
</dbReference>
<feature type="domain" description="AAA+ ATPase" evidence="13">
    <location>
        <begin position="291"/>
        <end position="433"/>
    </location>
</feature>
<dbReference type="InterPro" id="IPR003960">
    <property type="entry name" value="ATPase_AAA_CS"/>
</dbReference>
<keyword evidence="7" id="KW-0547">Nucleotide-binding</keyword>
<dbReference type="Proteomes" id="UP001429100">
    <property type="component" value="Unassembled WGS sequence"/>
</dbReference>
<keyword evidence="5" id="KW-0645">Protease</keyword>
<dbReference type="VEuPathDB" id="CryptoDB:GY17_00001349"/>